<feature type="domain" description="Peptidase S1" evidence="3">
    <location>
        <begin position="1"/>
        <end position="209"/>
    </location>
</feature>
<dbReference type="RefSeq" id="WP_165913103.1">
    <property type="nucleotide sequence ID" value="NZ_SLXQ01000017.1"/>
</dbReference>
<sequence length="212" mass="21799">MPEIVRGDGSAYASACSGALIDPQWIILAGHCVHDGDRNRISGEPHYPITATVGQATRSGSAGATVDVVHVAQHDAVDVAIGELAAPVADVAPIPIASAAPEPGEAVRLVGWGASDAGQTVLDRPDRMQTGEMIVSRVDTELTFIRASEPEAKTSACPWDSGAPYFTEGADGTVELVATVVDGPACPHGEEESAARADVLGPWIAEHTSTVS</sequence>
<dbReference type="InterPro" id="IPR009003">
    <property type="entry name" value="Peptidase_S1_PA"/>
</dbReference>
<evidence type="ECO:0000256" key="2">
    <source>
        <dbReference type="ARBA" id="ARBA00023157"/>
    </source>
</evidence>
<organism evidence="4 5">
    <name type="scientific">Tamaricihabitans halophyticus</name>
    <dbReference type="NCBI Taxonomy" id="1262583"/>
    <lineage>
        <taxon>Bacteria</taxon>
        <taxon>Bacillati</taxon>
        <taxon>Actinomycetota</taxon>
        <taxon>Actinomycetes</taxon>
        <taxon>Pseudonocardiales</taxon>
        <taxon>Pseudonocardiaceae</taxon>
        <taxon>Tamaricihabitans</taxon>
    </lineage>
</organism>
<comment type="caution">
    <text evidence="4">The sequence shown here is derived from an EMBL/GenBank/DDBJ whole genome shotgun (WGS) entry which is preliminary data.</text>
</comment>
<dbReference type="GO" id="GO:0006508">
    <property type="term" value="P:proteolysis"/>
    <property type="evidence" value="ECO:0007669"/>
    <property type="project" value="InterPro"/>
</dbReference>
<dbReference type="EMBL" id="SLXQ01000017">
    <property type="protein sequence ID" value="TCP45116.1"/>
    <property type="molecule type" value="Genomic_DNA"/>
</dbReference>
<evidence type="ECO:0000313" key="5">
    <source>
        <dbReference type="Proteomes" id="UP000294911"/>
    </source>
</evidence>
<keyword evidence="2" id="KW-1015">Disulfide bond</keyword>
<dbReference type="Proteomes" id="UP000294911">
    <property type="component" value="Unassembled WGS sequence"/>
</dbReference>
<reference evidence="4 5" key="1">
    <citation type="submission" date="2019-03" db="EMBL/GenBank/DDBJ databases">
        <title>Genomic Encyclopedia of Type Strains, Phase IV (KMG-IV): sequencing the most valuable type-strain genomes for metagenomic binning, comparative biology and taxonomic classification.</title>
        <authorList>
            <person name="Goeker M."/>
        </authorList>
    </citation>
    <scope>NUCLEOTIDE SEQUENCE [LARGE SCALE GENOMIC DNA]</scope>
    <source>
        <strain evidence="4 5">DSM 45765</strain>
    </source>
</reference>
<dbReference type="PROSITE" id="PS50240">
    <property type="entry name" value="TRYPSIN_DOM"/>
    <property type="match status" value="1"/>
</dbReference>
<name>A0A4V2SS24_9PSEU</name>
<dbReference type="InterPro" id="IPR043504">
    <property type="entry name" value="Peptidase_S1_PA_chymotrypsin"/>
</dbReference>
<evidence type="ECO:0000259" key="3">
    <source>
        <dbReference type="PROSITE" id="PS50240"/>
    </source>
</evidence>
<dbReference type="InterPro" id="IPR050430">
    <property type="entry name" value="Peptidase_S1"/>
</dbReference>
<evidence type="ECO:0000256" key="1">
    <source>
        <dbReference type="ARBA" id="ARBA00007664"/>
    </source>
</evidence>
<dbReference type="Gene3D" id="2.40.10.10">
    <property type="entry name" value="Trypsin-like serine proteases"/>
    <property type="match status" value="1"/>
</dbReference>
<keyword evidence="5" id="KW-1185">Reference proteome</keyword>
<proteinExistence type="inferred from homology"/>
<dbReference type="PANTHER" id="PTHR24276">
    <property type="entry name" value="POLYSERASE-RELATED"/>
    <property type="match status" value="1"/>
</dbReference>
<dbReference type="InterPro" id="IPR001314">
    <property type="entry name" value="Peptidase_S1A"/>
</dbReference>
<gene>
    <name evidence="4" type="ORF">EV191_11782</name>
</gene>
<dbReference type="InterPro" id="IPR001254">
    <property type="entry name" value="Trypsin_dom"/>
</dbReference>
<dbReference type="SMART" id="SM00020">
    <property type="entry name" value="Tryp_SPc"/>
    <property type="match status" value="1"/>
</dbReference>
<accession>A0A4V2SS24</accession>
<dbReference type="AlphaFoldDB" id="A0A4V2SS24"/>
<comment type="similarity">
    <text evidence="1">Belongs to the peptidase S1 family.</text>
</comment>
<dbReference type="PRINTS" id="PR00722">
    <property type="entry name" value="CHYMOTRYPSIN"/>
</dbReference>
<dbReference type="SUPFAM" id="SSF50494">
    <property type="entry name" value="Trypsin-like serine proteases"/>
    <property type="match status" value="1"/>
</dbReference>
<dbReference type="Pfam" id="PF00089">
    <property type="entry name" value="Trypsin"/>
    <property type="match status" value="1"/>
</dbReference>
<evidence type="ECO:0000313" key="4">
    <source>
        <dbReference type="EMBL" id="TCP45116.1"/>
    </source>
</evidence>
<dbReference type="GO" id="GO:0004252">
    <property type="term" value="F:serine-type endopeptidase activity"/>
    <property type="evidence" value="ECO:0007669"/>
    <property type="project" value="InterPro"/>
</dbReference>
<dbReference type="PANTHER" id="PTHR24276:SF98">
    <property type="entry name" value="FI18310P1-RELATED"/>
    <property type="match status" value="1"/>
</dbReference>
<protein>
    <submittedName>
        <fullName evidence="4">Trypsin</fullName>
    </submittedName>
</protein>